<name>A0A371EV48_MUCPR</name>
<dbReference type="AlphaFoldDB" id="A0A371EV48"/>
<dbReference type="EMBL" id="QJKJ01011915">
    <property type="protein sequence ID" value="RDX69920.1"/>
    <property type="molecule type" value="Genomic_DNA"/>
</dbReference>
<feature type="non-terminal residue" evidence="1">
    <location>
        <position position="1"/>
    </location>
</feature>
<protein>
    <submittedName>
        <fullName evidence="1">Uncharacterized protein</fullName>
    </submittedName>
</protein>
<dbReference type="Proteomes" id="UP000257109">
    <property type="component" value="Unassembled WGS sequence"/>
</dbReference>
<accession>A0A371EV48</accession>
<comment type="caution">
    <text evidence="1">The sequence shown here is derived from an EMBL/GenBank/DDBJ whole genome shotgun (WGS) entry which is preliminary data.</text>
</comment>
<evidence type="ECO:0000313" key="2">
    <source>
        <dbReference type="Proteomes" id="UP000257109"/>
    </source>
</evidence>
<organism evidence="1 2">
    <name type="scientific">Mucuna pruriens</name>
    <name type="common">Velvet bean</name>
    <name type="synonym">Dolichos pruriens</name>
    <dbReference type="NCBI Taxonomy" id="157652"/>
    <lineage>
        <taxon>Eukaryota</taxon>
        <taxon>Viridiplantae</taxon>
        <taxon>Streptophyta</taxon>
        <taxon>Embryophyta</taxon>
        <taxon>Tracheophyta</taxon>
        <taxon>Spermatophyta</taxon>
        <taxon>Magnoliopsida</taxon>
        <taxon>eudicotyledons</taxon>
        <taxon>Gunneridae</taxon>
        <taxon>Pentapetalae</taxon>
        <taxon>rosids</taxon>
        <taxon>fabids</taxon>
        <taxon>Fabales</taxon>
        <taxon>Fabaceae</taxon>
        <taxon>Papilionoideae</taxon>
        <taxon>50 kb inversion clade</taxon>
        <taxon>NPAAA clade</taxon>
        <taxon>indigoferoid/millettioid clade</taxon>
        <taxon>Phaseoleae</taxon>
        <taxon>Mucuna</taxon>
    </lineage>
</organism>
<proteinExistence type="predicted"/>
<reference evidence="1" key="1">
    <citation type="submission" date="2018-05" db="EMBL/GenBank/DDBJ databases">
        <title>Draft genome of Mucuna pruriens seed.</title>
        <authorList>
            <person name="Nnadi N.E."/>
            <person name="Vos R."/>
            <person name="Hasami M.H."/>
            <person name="Devisetty U.K."/>
            <person name="Aguiy J.C."/>
        </authorList>
    </citation>
    <scope>NUCLEOTIDE SEQUENCE [LARGE SCALE GENOMIC DNA]</scope>
    <source>
        <strain evidence="1">JCA_2017</strain>
    </source>
</reference>
<evidence type="ECO:0000313" key="1">
    <source>
        <dbReference type="EMBL" id="RDX69920.1"/>
    </source>
</evidence>
<gene>
    <name evidence="1" type="ORF">CR513_50910</name>
</gene>
<sequence>MKIHNLNPKVALHFMFMALKGRAILQQDPPYDHGRPKNESHWQNLDGRNGRVFTPFNAGRAVLFEEACSTDLITLPPNVDWPMGLTRLNIAATTKTMATQPKGA</sequence>
<keyword evidence="2" id="KW-1185">Reference proteome</keyword>